<feature type="domain" description="GH84" evidence="10">
    <location>
        <begin position="21"/>
        <end position="307"/>
    </location>
</feature>
<dbReference type="Gene3D" id="3.20.20.80">
    <property type="entry name" value="Glycosidases"/>
    <property type="match status" value="1"/>
</dbReference>
<evidence type="ECO:0000256" key="8">
    <source>
        <dbReference type="ARBA" id="ARBA00076634"/>
    </source>
</evidence>
<proteinExistence type="predicted"/>
<dbReference type="GO" id="GO:0102571">
    <property type="term" value="F:[protein]-3-O-(N-acetyl-D-glucosaminyl)-L-serine/L-threonine O-N-acetyl-alpha-D-glucosaminase activity"/>
    <property type="evidence" value="ECO:0007669"/>
    <property type="project" value="UniProtKB-EC"/>
</dbReference>
<dbReference type="GO" id="GO:0016231">
    <property type="term" value="F:beta-N-acetylglucosaminidase activity"/>
    <property type="evidence" value="ECO:0007669"/>
    <property type="project" value="TreeGrafter"/>
</dbReference>
<dbReference type="InterPro" id="IPR017853">
    <property type="entry name" value="GH"/>
</dbReference>
<evidence type="ECO:0000256" key="6">
    <source>
        <dbReference type="ARBA" id="ARBA00052136"/>
    </source>
</evidence>
<sequence>MSKSPQKHSENDDDSNKFLLGVVEGFYGRPFTSEQRKELFKKLKRFGLQLFVYAPKDDCKHRAMWRELYTVEEGEHLQGLINAAKSSGIDFYYALSPGLDITYSSLKDTSSLKRKLDQVSQFGCQKFALLFDDIDSEMTKPDKEMFQSFAHAQVSISNDIYNHLATKINCLNFLFCPTQYCSSRAIPTVTESEYLNTIGQKLLPTIDVLWTGSKVISKVITVKDIEEITEVLKRKPVIWDNIHANDYDQKRVFLGPYSGRNCELIPLLRGVVTNPNCEFHANTVAIHTLAQWSRCNSQVNTDSISDIKLETENEDCDDSPPNYLSENMYHPRVALKNAIRDWLPDFFEAKKAFGPMLKPQPGSALAPIIPPIIPKINTCMTLTLTTTSATNIAPMPEVNTAQLHALADICSNVQTEALAKVSVMNSLVSETKVVTTASISAPISSSIISETNLEIRDKSPINVTVDVMEVEKASTEPSETGTEEAMDCGTPKHTLSDSSSINSEPHHKDETEVPQNVNGNTAEKSQLSDDVVMTESVNEQETMQEDSLSEEDKCDPINYDDILLLCDLFYLPFEHGKQGLMILNEFQWLKTNAYVLSGSKNGSNPENTEVQEWFERSKEFFKLCEMVLTLMKKIALCVNRELCYDLYTYCWEMANVVSICDSYVQWLALGHFPSNSNSYIQGSFTWFSKGWKETFMSGDQEPWIFRGGLVVDIQRLVPIDSGNDLFIYRLPETPTLNFFSVRPYNNLDESDIYKICHKTCRDGSDCTDLFPSNLQQIASDRLVAPFITLNPEFCMVVENMKKDIVGYGFAAPNAKHFYRSQETLWLPIAREKYPLTMLDSPDITPAAKDAINWFHNFKYECAPNILIQYPSIVHCSILKEQSHLDSSISKRLMCVLLSSLRTSGSSGCHVILNKSDKYLAEVYGRLGFTEIYHEDTKLILGRNF</sequence>
<dbReference type="Gene3D" id="3.40.630.30">
    <property type="match status" value="1"/>
</dbReference>
<dbReference type="OrthoDB" id="9975416at2759"/>
<dbReference type="Pfam" id="PF07555">
    <property type="entry name" value="NAGidase"/>
    <property type="match status" value="1"/>
</dbReference>
<reference evidence="11" key="2">
    <citation type="submission" date="2022-10" db="EMBL/GenBank/DDBJ databases">
        <authorList>
            <consortium name="ENA_rothamsted_submissions"/>
            <consortium name="culmorum"/>
            <person name="King R."/>
        </authorList>
    </citation>
    <scope>NUCLEOTIDE SEQUENCE</scope>
</reference>
<feature type="region of interest" description="Disordered" evidence="9">
    <location>
        <begin position="471"/>
        <end position="551"/>
    </location>
</feature>
<evidence type="ECO:0000256" key="1">
    <source>
        <dbReference type="ARBA" id="ARBA00022729"/>
    </source>
</evidence>
<reference evidence="11" key="1">
    <citation type="submission" date="2022-01" db="EMBL/GenBank/DDBJ databases">
        <authorList>
            <person name="King R."/>
        </authorList>
    </citation>
    <scope>NUCLEOTIDE SEQUENCE</scope>
</reference>
<keyword evidence="3" id="KW-0326">Glycosidase</keyword>
<dbReference type="PANTHER" id="PTHR13170:SF16">
    <property type="entry name" value="PROTEIN O-GLCNACASE"/>
    <property type="match status" value="1"/>
</dbReference>
<dbReference type="FunFam" id="3.20.20.80:FF:000009">
    <property type="entry name" value="O-GlcNAcase BT_4395"/>
    <property type="match status" value="1"/>
</dbReference>
<keyword evidence="12" id="KW-1185">Reference proteome</keyword>
<evidence type="ECO:0000256" key="3">
    <source>
        <dbReference type="ARBA" id="ARBA00023295"/>
    </source>
</evidence>
<dbReference type="InterPro" id="IPR011496">
    <property type="entry name" value="O-GlcNAcase_cat"/>
</dbReference>
<evidence type="ECO:0000259" key="10">
    <source>
        <dbReference type="Pfam" id="PF07555"/>
    </source>
</evidence>
<protein>
    <recommendedName>
        <fullName evidence="7">protein O-GlcNAcase</fullName>
        <ecNumber evidence="7">3.2.1.169</ecNumber>
    </recommendedName>
    <alternativeName>
        <fullName evidence="4">Beta-N-acetylhexosaminidase</fullName>
    </alternativeName>
    <alternativeName>
        <fullName evidence="8">Beta-hexosaminidase</fullName>
    </alternativeName>
</protein>
<gene>
    <name evidence="11" type="ORF">CHIRRI_LOCUS11301</name>
</gene>
<dbReference type="InterPro" id="IPR051822">
    <property type="entry name" value="Glycosyl_Hydrolase_84"/>
</dbReference>
<dbReference type="EC" id="3.2.1.169" evidence="7"/>
<keyword evidence="2" id="KW-0378">Hydrolase</keyword>
<organism evidence="11 12">
    <name type="scientific">Chironomus riparius</name>
    <dbReference type="NCBI Taxonomy" id="315576"/>
    <lineage>
        <taxon>Eukaryota</taxon>
        <taxon>Metazoa</taxon>
        <taxon>Ecdysozoa</taxon>
        <taxon>Arthropoda</taxon>
        <taxon>Hexapoda</taxon>
        <taxon>Insecta</taxon>
        <taxon>Pterygota</taxon>
        <taxon>Neoptera</taxon>
        <taxon>Endopterygota</taxon>
        <taxon>Diptera</taxon>
        <taxon>Nematocera</taxon>
        <taxon>Chironomoidea</taxon>
        <taxon>Chironomidae</taxon>
        <taxon>Chironominae</taxon>
        <taxon>Chironomus</taxon>
    </lineage>
</organism>
<keyword evidence="1" id="KW-0732">Signal</keyword>
<evidence type="ECO:0000256" key="7">
    <source>
        <dbReference type="ARBA" id="ARBA00066938"/>
    </source>
</evidence>
<evidence type="ECO:0000256" key="2">
    <source>
        <dbReference type="ARBA" id="ARBA00022801"/>
    </source>
</evidence>
<comment type="catalytic activity">
    <reaction evidence="5">
        <text>3-O-(N-acetyl-beta-D-glucosaminyl)-L-seryl-[protein] + H2O = N-acetyl-D-glucosamine + L-seryl-[protein]</text>
        <dbReference type="Rhea" id="RHEA:48876"/>
        <dbReference type="Rhea" id="RHEA-COMP:9863"/>
        <dbReference type="Rhea" id="RHEA-COMP:12251"/>
        <dbReference type="ChEBI" id="CHEBI:15377"/>
        <dbReference type="ChEBI" id="CHEBI:29999"/>
        <dbReference type="ChEBI" id="CHEBI:90838"/>
        <dbReference type="ChEBI" id="CHEBI:506227"/>
        <dbReference type="EC" id="3.2.1.169"/>
    </reaction>
</comment>
<dbReference type="Proteomes" id="UP001153620">
    <property type="component" value="Chromosome 3"/>
</dbReference>
<dbReference type="GO" id="GO:0009100">
    <property type="term" value="P:glycoprotein metabolic process"/>
    <property type="evidence" value="ECO:0007669"/>
    <property type="project" value="TreeGrafter"/>
</dbReference>
<feature type="compositionally biased region" description="Polar residues" evidence="9">
    <location>
        <begin position="513"/>
        <end position="525"/>
    </location>
</feature>
<evidence type="ECO:0000313" key="11">
    <source>
        <dbReference type="EMBL" id="CAG9808462.1"/>
    </source>
</evidence>
<evidence type="ECO:0000313" key="12">
    <source>
        <dbReference type="Proteomes" id="UP001153620"/>
    </source>
</evidence>
<comment type="catalytic activity">
    <reaction evidence="6">
        <text>3-O-(N-acetyl-beta-D-glucosaminyl)-L-threonyl-[protein] + H2O = L-threonyl-[protein] + N-acetyl-D-glucosamine</text>
        <dbReference type="Rhea" id="RHEA:48892"/>
        <dbReference type="Rhea" id="RHEA-COMP:11060"/>
        <dbReference type="Rhea" id="RHEA-COMP:12252"/>
        <dbReference type="ChEBI" id="CHEBI:15377"/>
        <dbReference type="ChEBI" id="CHEBI:30013"/>
        <dbReference type="ChEBI" id="CHEBI:90840"/>
        <dbReference type="ChEBI" id="CHEBI:506227"/>
        <dbReference type="EC" id="3.2.1.169"/>
    </reaction>
</comment>
<name>A0A9N9WY53_9DIPT</name>
<evidence type="ECO:0000256" key="4">
    <source>
        <dbReference type="ARBA" id="ARBA00030512"/>
    </source>
</evidence>
<evidence type="ECO:0000256" key="9">
    <source>
        <dbReference type="SAM" id="MobiDB-lite"/>
    </source>
</evidence>
<dbReference type="EMBL" id="OU895879">
    <property type="protein sequence ID" value="CAG9808462.1"/>
    <property type="molecule type" value="Genomic_DNA"/>
</dbReference>
<dbReference type="Gene3D" id="1.20.58.240">
    <property type="entry name" value="STAT, domain 1"/>
    <property type="match status" value="1"/>
</dbReference>
<dbReference type="PANTHER" id="PTHR13170">
    <property type="entry name" value="O-GLCNACASE"/>
    <property type="match status" value="1"/>
</dbReference>
<dbReference type="AlphaFoldDB" id="A0A9N9WY53"/>
<evidence type="ECO:0000256" key="5">
    <source>
        <dbReference type="ARBA" id="ARBA00050933"/>
    </source>
</evidence>
<dbReference type="SUPFAM" id="SSF51445">
    <property type="entry name" value="(Trans)glycosidases"/>
    <property type="match status" value="1"/>
</dbReference>
<accession>A0A9N9WY53</accession>